<dbReference type="Pfam" id="PF02535">
    <property type="entry name" value="Zip"/>
    <property type="match status" value="1"/>
</dbReference>
<sequence length="236" mass="24137">MNDWLVPVLFGLAASGATLLGGVLALRQAARDAALLAISAGVVLGVAFFDLLPEAIAIGALAYPPRAIMVFAAGGLAGYLLLSRTLASLEGPSAWRGHLGPASLTLHSFLDGLIMGIAFQIAPDVGWLVALAVLTHDLADGLNTVSLALETSRRETALRWLAINGAAPLLGVVTGLVVALPAAALAPVMATFAGIFLYIGAVELVPRSLARDGRLRTTLQVLGGFALMLAITAVAD</sequence>
<feature type="transmembrane region" description="Helical" evidence="5">
    <location>
        <begin position="33"/>
        <end position="61"/>
    </location>
</feature>
<feature type="transmembrane region" description="Helical" evidence="5">
    <location>
        <begin position="67"/>
        <end position="87"/>
    </location>
</feature>
<feature type="transmembrane region" description="Helical" evidence="5">
    <location>
        <begin position="217"/>
        <end position="235"/>
    </location>
</feature>
<evidence type="ECO:0000256" key="5">
    <source>
        <dbReference type="SAM" id="Phobius"/>
    </source>
</evidence>
<gene>
    <name evidence="6" type="ORF">SAMN06297144_3474</name>
</gene>
<dbReference type="OrthoDB" id="120163at2"/>
<evidence type="ECO:0000256" key="3">
    <source>
        <dbReference type="ARBA" id="ARBA00022989"/>
    </source>
</evidence>
<feature type="transmembrane region" description="Helical" evidence="5">
    <location>
        <begin position="186"/>
        <end position="205"/>
    </location>
</feature>
<feature type="transmembrane region" description="Helical" evidence="5">
    <location>
        <begin position="161"/>
        <end position="180"/>
    </location>
</feature>
<reference evidence="6 7" key="1">
    <citation type="submission" date="2017-07" db="EMBL/GenBank/DDBJ databases">
        <authorList>
            <person name="Sun Z.S."/>
            <person name="Albrecht U."/>
            <person name="Echele G."/>
            <person name="Lee C.C."/>
        </authorList>
    </citation>
    <scope>NUCLEOTIDE SEQUENCE [LARGE SCALE GENOMIC DNA]</scope>
    <source>
        <strain evidence="6 7">CGMCC 1.12672</strain>
    </source>
</reference>
<dbReference type="GO" id="GO:0016020">
    <property type="term" value="C:membrane"/>
    <property type="evidence" value="ECO:0007669"/>
    <property type="project" value="UniProtKB-SubCell"/>
</dbReference>
<feature type="transmembrane region" description="Helical" evidence="5">
    <location>
        <begin position="6"/>
        <end position="26"/>
    </location>
</feature>
<dbReference type="EMBL" id="OBMI01000004">
    <property type="protein sequence ID" value="SOB88323.1"/>
    <property type="molecule type" value="Genomic_DNA"/>
</dbReference>
<evidence type="ECO:0000313" key="7">
    <source>
        <dbReference type="Proteomes" id="UP000219494"/>
    </source>
</evidence>
<protein>
    <submittedName>
        <fullName evidence="6">Zinc transporter, ZIP family</fullName>
    </submittedName>
</protein>
<keyword evidence="7" id="KW-1185">Reference proteome</keyword>
<keyword evidence="4 5" id="KW-0472">Membrane</keyword>
<evidence type="ECO:0000313" key="6">
    <source>
        <dbReference type="EMBL" id="SOB88323.1"/>
    </source>
</evidence>
<evidence type="ECO:0000256" key="4">
    <source>
        <dbReference type="ARBA" id="ARBA00023136"/>
    </source>
</evidence>
<comment type="subcellular location">
    <subcellularLocation>
        <location evidence="1">Membrane</location>
        <topology evidence="1">Multi-pass membrane protein</topology>
    </subcellularLocation>
</comment>
<name>A0A285R2J3_9SPHN</name>
<proteinExistence type="predicted"/>
<keyword evidence="2 5" id="KW-0812">Transmembrane</keyword>
<evidence type="ECO:0000256" key="2">
    <source>
        <dbReference type="ARBA" id="ARBA00022692"/>
    </source>
</evidence>
<dbReference type="Proteomes" id="UP000219494">
    <property type="component" value="Unassembled WGS sequence"/>
</dbReference>
<dbReference type="GO" id="GO:0005385">
    <property type="term" value="F:zinc ion transmembrane transporter activity"/>
    <property type="evidence" value="ECO:0007669"/>
    <property type="project" value="TreeGrafter"/>
</dbReference>
<dbReference type="AlphaFoldDB" id="A0A285R2J3"/>
<dbReference type="PANTHER" id="PTHR11040">
    <property type="entry name" value="ZINC/IRON TRANSPORTER"/>
    <property type="match status" value="1"/>
</dbReference>
<evidence type="ECO:0000256" key="1">
    <source>
        <dbReference type="ARBA" id="ARBA00004141"/>
    </source>
</evidence>
<accession>A0A285R2J3</accession>
<keyword evidence="3 5" id="KW-1133">Transmembrane helix</keyword>
<dbReference type="RefSeq" id="WP_097065212.1">
    <property type="nucleotide sequence ID" value="NZ_OBMI01000004.1"/>
</dbReference>
<dbReference type="InterPro" id="IPR003689">
    <property type="entry name" value="ZIP"/>
</dbReference>
<organism evidence="6 7">
    <name type="scientific">Sphingomonas guangdongensis</name>
    <dbReference type="NCBI Taxonomy" id="1141890"/>
    <lineage>
        <taxon>Bacteria</taxon>
        <taxon>Pseudomonadati</taxon>
        <taxon>Pseudomonadota</taxon>
        <taxon>Alphaproteobacteria</taxon>
        <taxon>Sphingomonadales</taxon>
        <taxon>Sphingomonadaceae</taxon>
        <taxon>Sphingomonas</taxon>
    </lineage>
</organism>